<dbReference type="EnsemblPlants" id="Ma10_t23910.1">
    <property type="protein sequence ID" value="Ma10_p23910.1"/>
    <property type="gene ID" value="Ma10_g23910"/>
</dbReference>
<dbReference type="SMART" id="SM00155">
    <property type="entry name" value="PLDc"/>
    <property type="match status" value="2"/>
</dbReference>
<evidence type="ECO:0000259" key="14">
    <source>
        <dbReference type="PROSITE" id="PS50035"/>
    </source>
</evidence>
<accession>A0A804KZP0</accession>
<dbReference type="SMART" id="SM00239">
    <property type="entry name" value="C2"/>
    <property type="match status" value="1"/>
</dbReference>
<keyword evidence="5" id="KW-0479">Metal-binding</keyword>
<dbReference type="InterPro" id="IPR024632">
    <property type="entry name" value="PLipase_D_C"/>
</dbReference>
<dbReference type="InterPro" id="IPR035892">
    <property type="entry name" value="C2_domain_sf"/>
</dbReference>
<dbReference type="InterPro" id="IPR011402">
    <property type="entry name" value="PLipase_D_pln"/>
</dbReference>
<dbReference type="PANTHER" id="PTHR18896">
    <property type="entry name" value="PHOSPHOLIPASE D"/>
    <property type="match status" value="1"/>
</dbReference>
<sequence length="846" mass="94801">MAGVVRITASSVFHGIFGALNNKHQGAEAPALLHGVLEVTIYEANHLHNVIEGLVLQAAESVQEAFKDKLAHTRLFAAVEIGAATVVRTRMAEFQPDNPKWNQSFRVYCAYTSPYVEISVRNQLQVALAMAVGRAKIPASQLLTGEPVEGWFDLFHDDGLKMHNAQVHAVLKFTPITGDPCWDVGISSSFSGLSNAFFPLRTGCEVTLYQDAHKSNQFRPAIQLAGGKDYQPARLWEDIYNAMVEAKHFIYVTGWSVNVHIELVRDPERMIPGAEAVTLGELLKRKAEEGVTVLVMPWNDRTSLPILEDVGMQFVDLMKTHDEETFKFFKGTKVKCFRCSRNADPSLAFVQNGELKLMFSHHQKTVSLDAPSGDGASKVVSFVGGIDLSDGRYDDENHTLFGNLSTTYLDDFLQRNFKNADLHHGGPREPWHDVHSKVEGQAAWDVLTNFEQRWIKQAPKELTNYLVNVRERPQIFPIPSDSATAESWNVQVFRSIDDASAIGFPPDPSQADKMGLVTGQNVTFEQSIHSSYVQGIRRAKRFIYIENQYFFGSCASWGEHQNCGCSNLIPIEIALKIASKIRNGERFAVYIVTPMWPEGIPEGNTVQAILHWNRLTMEMMYSIVAKAIEDKGLVGKVNPGDYLNFFCLGNREEKKPGEYVPPKSPAHGTDYWRAQTNRRFLIYVHSKLMIVDDEYVIVGSANLNQRSLAGDRDSEIAHGSYQPAHLNGSDGRARGEVHGFRMSLWYEHFMSYCADTSIFLDPENLECVRTVRRFAEELWSKYVGEEVVDLRGHLLPFPVLVSEAGTLSDLPKDGRFPDTNASVKGKRWVPTPPLTSTSRVTDLLTT</sequence>
<evidence type="ECO:0000256" key="12">
    <source>
        <dbReference type="SAM" id="MobiDB-lite"/>
    </source>
</evidence>
<feature type="domain" description="C2" evidence="13">
    <location>
        <begin position="16"/>
        <end position="152"/>
    </location>
</feature>
<dbReference type="Pfam" id="PF12357">
    <property type="entry name" value="PLD_C"/>
    <property type="match status" value="1"/>
</dbReference>
<keyword evidence="9 11" id="KW-0442">Lipid degradation</keyword>
<evidence type="ECO:0000256" key="2">
    <source>
        <dbReference type="ARBA" id="ARBA00001913"/>
    </source>
</evidence>
<evidence type="ECO:0000256" key="5">
    <source>
        <dbReference type="ARBA" id="ARBA00022723"/>
    </source>
</evidence>
<evidence type="ECO:0000256" key="1">
    <source>
        <dbReference type="ARBA" id="ARBA00000798"/>
    </source>
</evidence>
<keyword evidence="7 11" id="KW-0378">Hydrolase</keyword>
<dbReference type="Gene3D" id="3.30.870.10">
    <property type="entry name" value="Endonuclease Chain A"/>
    <property type="match status" value="2"/>
</dbReference>
<keyword evidence="8 11" id="KW-0106">Calcium</keyword>
<evidence type="ECO:0000313" key="17">
    <source>
        <dbReference type="Proteomes" id="UP000012960"/>
    </source>
</evidence>
<evidence type="ECO:0000256" key="6">
    <source>
        <dbReference type="ARBA" id="ARBA00022737"/>
    </source>
</evidence>
<dbReference type="Proteomes" id="UP000012960">
    <property type="component" value="Unplaced"/>
</dbReference>
<dbReference type="GO" id="GO:0009395">
    <property type="term" value="P:phospholipid catabolic process"/>
    <property type="evidence" value="ECO:0000318"/>
    <property type="project" value="GO_Central"/>
</dbReference>
<keyword evidence="17" id="KW-1185">Reference proteome</keyword>
<dbReference type="AlphaFoldDB" id="A0A804KZP0"/>
<dbReference type="Pfam" id="PF00168">
    <property type="entry name" value="C2"/>
    <property type="match status" value="1"/>
</dbReference>
<dbReference type="InterPro" id="IPR000008">
    <property type="entry name" value="C2_dom"/>
</dbReference>
<dbReference type="Gramene" id="Ma10_t23910.1">
    <property type="protein sequence ID" value="Ma10_p23910.1"/>
    <property type="gene ID" value="Ma10_g23910"/>
</dbReference>
<dbReference type="SUPFAM" id="SSF56024">
    <property type="entry name" value="Phospholipase D/nuclease"/>
    <property type="match status" value="2"/>
</dbReference>
<evidence type="ECO:0000256" key="4">
    <source>
        <dbReference type="ARBA" id="ARBA00012027"/>
    </source>
</evidence>
<dbReference type="SMR" id="A0A804KZP0"/>
<dbReference type="GO" id="GO:0046470">
    <property type="term" value="P:phosphatidylcholine metabolic process"/>
    <property type="evidence" value="ECO:0007669"/>
    <property type="project" value="InterPro"/>
</dbReference>
<dbReference type="CDD" id="cd09142">
    <property type="entry name" value="PLDc_pPLD_like_2"/>
    <property type="match status" value="1"/>
</dbReference>
<comment type="function">
    <text evidence="11">Hydrolyzes glycerol-phospholipids at the terminal phosphodiesteric bond.</text>
</comment>
<evidence type="ECO:0000256" key="3">
    <source>
        <dbReference type="ARBA" id="ARBA00010683"/>
    </source>
</evidence>
<evidence type="ECO:0000313" key="16">
    <source>
        <dbReference type="EnsemblPlants" id="Ma10_p23910.1"/>
    </source>
</evidence>
<dbReference type="PROSITE" id="PS50035">
    <property type="entry name" value="PLD"/>
    <property type="match status" value="1"/>
</dbReference>
<evidence type="ECO:0000256" key="8">
    <source>
        <dbReference type="ARBA" id="ARBA00022837"/>
    </source>
</evidence>
<dbReference type="EC" id="3.1.4.4" evidence="4 11"/>
<evidence type="ECO:0000259" key="13">
    <source>
        <dbReference type="PROSITE" id="PS50004"/>
    </source>
</evidence>
<dbReference type="GO" id="GO:0004630">
    <property type="term" value="F:phospholipase D activity"/>
    <property type="evidence" value="ECO:0000318"/>
    <property type="project" value="GO_Central"/>
</dbReference>
<protein>
    <recommendedName>
        <fullName evidence="4 11">Phospholipase D</fullName>
        <ecNumber evidence="4 11">3.1.4.4</ecNumber>
    </recommendedName>
</protein>
<dbReference type="InterPro" id="IPR001736">
    <property type="entry name" value="PLipase_D/transphosphatidylase"/>
</dbReference>
<dbReference type="InParanoid" id="A0A804KZP0"/>
<dbReference type="Pfam" id="PF00614">
    <property type="entry name" value="PLDc"/>
    <property type="match status" value="1"/>
</dbReference>
<dbReference type="PROSITE" id="PS50004">
    <property type="entry name" value="C2"/>
    <property type="match status" value="1"/>
</dbReference>
<dbReference type="InterPro" id="IPR015679">
    <property type="entry name" value="PLipase_D_fam"/>
</dbReference>
<organism evidence="16 17">
    <name type="scientific">Musa acuminata subsp. malaccensis</name>
    <name type="common">Wild banana</name>
    <name type="synonym">Musa malaccensis</name>
    <dbReference type="NCBI Taxonomy" id="214687"/>
    <lineage>
        <taxon>Eukaryota</taxon>
        <taxon>Viridiplantae</taxon>
        <taxon>Streptophyta</taxon>
        <taxon>Embryophyta</taxon>
        <taxon>Tracheophyta</taxon>
        <taxon>Spermatophyta</taxon>
        <taxon>Magnoliopsida</taxon>
        <taxon>Liliopsida</taxon>
        <taxon>Zingiberales</taxon>
        <taxon>Musaceae</taxon>
        <taxon>Musa</taxon>
    </lineage>
</organism>
<dbReference type="PIRSF" id="PIRSF036470">
    <property type="entry name" value="PLD_plant"/>
    <property type="match status" value="1"/>
</dbReference>
<feature type="domain" description="PLD phosphodiesterase" evidence="14">
    <location>
        <begin position="680"/>
        <end position="707"/>
    </location>
</feature>
<keyword evidence="6" id="KW-0677">Repeat</keyword>
<proteinExistence type="inferred from homology"/>
<dbReference type="SUPFAM" id="SSF49562">
    <property type="entry name" value="C2 domain (Calcium/lipid-binding domain, CaLB)"/>
    <property type="match status" value="1"/>
</dbReference>
<dbReference type="GO" id="GO:0005509">
    <property type="term" value="F:calcium ion binding"/>
    <property type="evidence" value="ECO:0007669"/>
    <property type="project" value="InterPro"/>
</dbReference>
<reference evidence="16" key="2">
    <citation type="submission" date="2021-05" db="UniProtKB">
        <authorList>
            <consortium name="EnsemblPlants"/>
        </authorList>
    </citation>
    <scope>IDENTIFICATION</scope>
    <source>
        <strain evidence="16">subsp. malaccensis</strain>
    </source>
</reference>
<feature type="region of interest" description="Disordered" evidence="12">
    <location>
        <begin position="812"/>
        <end position="846"/>
    </location>
</feature>
<evidence type="ECO:0000256" key="11">
    <source>
        <dbReference type="PIRNR" id="PIRNR036470"/>
    </source>
</evidence>
<dbReference type="EMBL" id="HG996476">
    <property type="protein sequence ID" value="CAG1854445.1"/>
    <property type="molecule type" value="Genomic_DNA"/>
</dbReference>
<gene>
    <name evidence="15" type="ORF">GSMUA_326710.1</name>
</gene>
<dbReference type="GO" id="GO:0005886">
    <property type="term" value="C:plasma membrane"/>
    <property type="evidence" value="ECO:0000318"/>
    <property type="project" value="GO_Central"/>
</dbReference>
<feature type="compositionally biased region" description="Polar residues" evidence="12">
    <location>
        <begin position="834"/>
        <end position="846"/>
    </location>
</feature>
<evidence type="ECO:0000256" key="7">
    <source>
        <dbReference type="ARBA" id="ARBA00022801"/>
    </source>
</evidence>
<dbReference type="PANTHER" id="PTHR18896:SF138">
    <property type="entry name" value="PHOSPHOLIPASE D"/>
    <property type="match status" value="1"/>
</dbReference>
<evidence type="ECO:0000256" key="10">
    <source>
        <dbReference type="ARBA" id="ARBA00023098"/>
    </source>
</evidence>
<dbReference type="OMA" id="NNFKHAG"/>
<name>A0A804KZP0_MUSAM</name>
<reference evidence="15" key="1">
    <citation type="submission" date="2021-03" db="EMBL/GenBank/DDBJ databases">
        <authorList>
            <consortium name="Genoscope - CEA"/>
            <person name="William W."/>
        </authorList>
    </citation>
    <scope>NUCLEOTIDE SEQUENCE</scope>
    <source>
        <strain evidence="15">Doubled-haploid Pahang</strain>
    </source>
</reference>
<dbReference type="Gene3D" id="2.60.40.150">
    <property type="entry name" value="C2 domain"/>
    <property type="match status" value="1"/>
</dbReference>
<keyword evidence="10" id="KW-0443">Lipid metabolism</keyword>
<comment type="similarity">
    <text evidence="3 11">Belongs to the phospholipase D family. C2-PLD subfamily.</text>
</comment>
<dbReference type="FunCoup" id="A0A804KZP0">
    <property type="interactions" value="853"/>
</dbReference>
<comment type="catalytic activity">
    <reaction evidence="1 11">
        <text>a 1,2-diacyl-sn-glycero-3-phosphocholine + H2O = a 1,2-diacyl-sn-glycero-3-phosphate + choline + H(+)</text>
        <dbReference type="Rhea" id="RHEA:14445"/>
        <dbReference type="ChEBI" id="CHEBI:15354"/>
        <dbReference type="ChEBI" id="CHEBI:15377"/>
        <dbReference type="ChEBI" id="CHEBI:15378"/>
        <dbReference type="ChEBI" id="CHEBI:57643"/>
        <dbReference type="ChEBI" id="CHEBI:58608"/>
        <dbReference type="EC" id="3.1.4.4"/>
    </reaction>
</comment>
<comment type="cofactor">
    <cofactor evidence="2 11">
        <name>Ca(2+)</name>
        <dbReference type="ChEBI" id="CHEBI:29108"/>
    </cofactor>
</comment>
<dbReference type="OrthoDB" id="14911at2759"/>
<evidence type="ECO:0000313" key="15">
    <source>
        <dbReference type="EMBL" id="CAG1854445.1"/>
    </source>
</evidence>
<evidence type="ECO:0000256" key="9">
    <source>
        <dbReference type="ARBA" id="ARBA00022963"/>
    </source>
</evidence>